<evidence type="ECO:0000313" key="5">
    <source>
        <dbReference type="EMBL" id="MDX6849009.1"/>
    </source>
</evidence>
<organism evidence="5 6">
    <name type="scientific">Gilvimarinus gilvus</name>
    <dbReference type="NCBI Taxonomy" id="3058038"/>
    <lineage>
        <taxon>Bacteria</taxon>
        <taxon>Pseudomonadati</taxon>
        <taxon>Pseudomonadota</taxon>
        <taxon>Gammaproteobacteria</taxon>
        <taxon>Cellvibrionales</taxon>
        <taxon>Cellvibrionaceae</taxon>
        <taxon>Gilvimarinus</taxon>
    </lineage>
</organism>
<name>A0ABU4S1A3_9GAMM</name>
<keyword evidence="6" id="KW-1185">Reference proteome</keyword>
<evidence type="ECO:0000256" key="3">
    <source>
        <dbReference type="ARBA" id="ARBA00022679"/>
    </source>
</evidence>
<dbReference type="Proteomes" id="UP001273505">
    <property type="component" value="Unassembled WGS sequence"/>
</dbReference>
<keyword evidence="2" id="KW-0328">Glycosyltransferase</keyword>
<accession>A0ABU4S1A3</accession>
<dbReference type="EMBL" id="JAXAFO010000008">
    <property type="protein sequence ID" value="MDX6849009.1"/>
    <property type="molecule type" value="Genomic_DNA"/>
</dbReference>
<comment type="caution">
    <text evidence="5">The sequence shown here is derived from an EMBL/GenBank/DDBJ whole genome shotgun (WGS) entry which is preliminary data.</text>
</comment>
<dbReference type="Pfam" id="PF18071">
    <property type="entry name" value="HMW1C_N"/>
    <property type="match status" value="1"/>
</dbReference>
<dbReference type="PANTHER" id="PTHR44835:SF1">
    <property type="entry name" value="PROTEIN O-GLCNAC TRANSFERASE"/>
    <property type="match status" value="1"/>
</dbReference>
<evidence type="ECO:0000313" key="6">
    <source>
        <dbReference type="Proteomes" id="UP001273505"/>
    </source>
</evidence>
<evidence type="ECO:0000259" key="4">
    <source>
        <dbReference type="Pfam" id="PF18071"/>
    </source>
</evidence>
<dbReference type="InterPro" id="IPR041109">
    <property type="entry name" value="HMW1C_N"/>
</dbReference>
<dbReference type="Gene3D" id="3.40.50.2000">
    <property type="entry name" value="Glycogen Phosphorylase B"/>
    <property type="match status" value="1"/>
</dbReference>
<reference evidence="5 6" key="1">
    <citation type="submission" date="2023-11" db="EMBL/GenBank/DDBJ databases">
        <title>Gilvimarinus fulvus sp. nov., isolated from the surface of Kelp.</title>
        <authorList>
            <person name="Sun Y.Y."/>
            <person name="Gong Y."/>
            <person name="Du Z.J."/>
        </authorList>
    </citation>
    <scope>NUCLEOTIDE SEQUENCE [LARGE SCALE GENOMIC DNA]</scope>
    <source>
        <strain evidence="5 6">SDUM040013</strain>
    </source>
</reference>
<comment type="pathway">
    <text evidence="1">Protein modification; protein glycosylation.</text>
</comment>
<feature type="domain" description="HMW1C N-terminal" evidence="4">
    <location>
        <begin position="9"/>
        <end position="137"/>
    </location>
</feature>
<proteinExistence type="predicted"/>
<evidence type="ECO:0000256" key="1">
    <source>
        <dbReference type="ARBA" id="ARBA00004922"/>
    </source>
</evidence>
<dbReference type="PANTHER" id="PTHR44835">
    <property type="entry name" value="UDP-N-ACETYLGLUCOSAMINE--PEPTIDE N-ACETYLGLUCOSAMINYLTRANSFERASE SPINDLY-RELATED"/>
    <property type="match status" value="1"/>
</dbReference>
<keyword evidence="3" id="KW-0808">Transferase</keyword>
<sequence length="631" mass="71836">MSLDAEKIEIEQLEMLIYGGRYEHAAALLLRLLDAMTVKGLAFRPSEHLQSEREQDHERRQMNTRLAGAITTMLASKKFLPPKEGYILLMSYKRTLRSIFMASGFGDMDHLHWHMLKYDANGQGVVENQGALFKLLLTVTPGSPQDEGLYRRWIKSLPLEVSLPFWLSFIDTDVVLDEKSDQTRQRVASMYSDFNLPEDFELPKNLLQGVINAWMLCSYMGYEEKHKPKIFLNKILKQFAEKNGVKPPVIAKHLPQLCTETGRKPKLVVGLERFTSSHAVYRCFRKRIDDLRRYFYLIGVGIEDQLDDTSKQAFDEVYTFSENEPFSNIAKKIEAMQADVLYFPSLGMEVWAVVLAQFRFAPIQMMSLGHPATSMSPVMDYALAEKTDPNIFGERVVYSDENASSVAVPHPDGNDFSYNPQPGEKVRIGVNAKLYKINYRLIKACQEIEARSVSPVEFVFFPASSGVTLDAFKVELSRYISATVYPPAAYPEFIDNLRTCDMVLNPFPFGNTNGIFDCAHIGLPFVCMDGKEPHSRVDVLLSEKLGYPEFLRTHSLEEYIQAAVRLVDDKELRQEIIQEIPAKRERSSQGTNAVSFGEVVYKLFTHHDTIQAGDERLIDIDGYSMPDSKTE</sequence>
<dbReference type="Gene3D" id="3.40.50.11380">
    <property type="match status" value="1"/>
</dbReference>
<dbReference type="InterPro" id="IPR051939">
    <property type="entry name" value="Glycosyltr_41/O-GlcNAc_trsf"/>
</dbReference>
<dbReference type="RefSeq" id="WP_302723500.1">
    <property type="nucleotide sequence ID" value="NZ_JAULRU010000617.1"/>
</dbReference>
<protein>
    <recommendedName>
        <fullName evidence="4">HMW1C N-terminal domain-containing protein</fullName>
    </recommendedName>
</protein>
<gene>
    <name evidence="5" type="ORF">SCD92_06530</name>
</gene>
<evidence type="ECO:0000256" key="2">
    <source>
        <dbReference type="ARBA" id="ARBA00022676"/>
    </source>
</evidence>